<organism evidence="3 4">
    <name type="scientific">Bacillus daqingensis</name>
    <dbReference type="NCBI Taxonomy" id="872396"/>
    <lineage>
        <taxon>Bacteria</taxon>
        <taxon>Bacillati</taxon>
        <taxon>Bacillota</taxon>
        <taxon>Bacilli</taxon>
        <taxon>Bacillales</taxon>
        <taxon>Bacillaceae</taxon>
        <taxon>Bacillus</taxon>
    </lineage>
</organism>
<reference evidence="4" key="1">
    <citation type="journal article" date="2019" name="Int. J. Syst. Evol. Microbiol.">
        <title>The Global Catalogue of Microorganisms (GCM) 10K type strain sequencing project: providing services to taxonomists for standard genome sequencing and annotation.</title>
        <authorList>
            <consortium name="The Broad Institute Genomics Platform"/>
            <consortium name="The Broad Institute Genome Sequencing Center for Infectious Disease"/>
            <person name="Wu L."/>
            <person name="Ma J."/>
        </authorList>
    </citation>
    <scope>NUCLEOTIDE SEQUENCE [LARGE SCALE GENOMIC DNA]</scope>
    <source>
        <strain evidence="4">JCM 12165</strain>
    </source>
</reference>
<accession>A0ABV9NUH8</accession>
<evidence type="ECO:0000256" key="1">
    <source>
        <dbReference type="ARBA" id="ARBA00022490"/>
    </source>
</evidence>
<dbReference type="PANTHER" id="PTHR30135:SF3">
    <property type="entry name" value="GLUCONEOGENESIS FACTOR-RELATED"/>
    <property type="match status" value="1"/>
</dbReference>
<evidence type="ECO:0000313" key="3">
    <source>
        <dbReference type="EMBL" id="MFC4737038.1"/>
    </source>
</evidence>
<keyword evidence="4" id="KW-1185">Reference proteome</keyword>
<dbReference type="InterPro" id="IPR038136">
    <property type="entry name" value="CofD-like_dom_sf"/>
</dbReference>
<comment type="similarity">
    <text evidence="2">Belongs to the gluconeogenesis factor family.</text>
</comment>
<dbReference type="PANTHER" id="PTHR30135">
    <property type="entry name" value="UNCHARACTERIZED PROTEIN YVCK-RELATED"/>
    <property type="match status" value="1"/>
</dbReference>
<proteinExistence type="inferred from homology"/>
<dbReference type="Proteomes" id="UP001595896">
    <property type="component" value="Unassembled WGS sequence"/>
</dbReference>
<dbReference type="HAMAP" id="MF_00973">
    <property type="entry name" value="Gluconeogen_factor"/>
    <property type="match status" value="1"/>
</dbReference>
<name>A0ABV9NUH8_9BACI</name>
<dbReference type="NCBIfam" id="TIGR01826">
    <property type="entry name" value="CofD_related"/>
    <property type="match status" value="1"/>
</dbReference>
<dbReference type="RefSeq" id="WP_377909647.1">
    <property type="nucleotide sequence ID" value="NZ_JBHSGK010000011.1"/>
</dbReference>
<keyword evidence="1 2" id="KW-0963">Cytoplasm</keyword>
<dbReference type="InterPro" id="IPR002882">
    <property type="entry name" value="CofD"/>
</dbReference>
<comment type="caution">
    <text evidence="3">The sequence shown here is derived from an EMBL/GenBank/DDBJ whole genome shotgun (WGS) entry which is preliminary data.</text>
</comment>
<protein>
    <recommendedName>
        <fullName evidence="2">Gluconeogenesis factor</fullName>
    </recommendedName>
</protein>
<comment type="subcellular location">
    <subcellularLocation>
        <location evidence="2">Cytoplasm</location>
    </subcellularLocation>
</comment>
<sequence length="314" mass="33732">MKRANVCVIGGGTGLSVLLRGLKTFPVDISAIVTVADDGGSSGRLREELDIPPPGDVRNVLVALSEVEPLVEELFQHRFTNGAGLTGHSLGNLLLAGMSSITGDFAQGVQEISRVLNVKGKVIPASNEHLTLVAEFTDGTVCRGESNIPTVGKPIKRVYLEPEWPRPMAEAVYAIEQADLIVLGPGSLYTSIIPNLLVPGMKEALIRSDVPKVYICNVMTQPGETDGYSVADHVEAIHAHVGTNVVDAVLLNTQEIPETFAEKYKEEGASHVAVDENRLKDMDVTIISDRLLTISGSLLRHDAMKVSQRLLSLL</sequence>
<dbReference type="EMBL" id="JBHSGK010000011">
    <property type="protein sequence ID" value="MFC4737038.1"/>
    <property type="molecule type" value="Genomic_DNA"/>
</dbReference>
<comment type="function">
    <text evidence="2">Required for morphogenesis under gluconeogenic growth conditions.</text>
</comment>
<dbReference type="Gene3D" id="3.40.50.10680">
    <property type="entry name" value="CofD-like domains"/>
    <property type="match status" value="1"/>
</dbReference>
<dbReference type="Pfam" id="PF01933">
    <property type="entry name" value="CofD"/>
    <property type="match status" value="1"/>
</dbReference>
<dbReference type="SUPFAM" id="SSF142338">
    <property type="entry name" value="CofD-like"/>
    <property type="match status" value="1"/>
</dbReference>
<evidence type="ECO:0000256" key="2">
    <source>
        <dbReference type="HAMAP-Rule" id="MF_00973"/>
    </source>
</evidence>
<evidence type="ECO:0000313" key="4">
    <source>
        <dbReference type="Proteomes" id="UP001595896"/>
    </source>
</evidence>
<dbReference type="InterPro" id="IPR010119">
    <property type="entry name" value="Gluconeogen_factor"/>
</dbReference>
<gene>
    <name evidence="3" type="primary">yvcK</name>
    <name evidence="3" type="ORF">ACFO4L_10605</name>
</gene>
<dbReference type="CDD" id="cd07187">
    <property type="entry name" value="YvcK_like"/>
    <property type="match status" value="1"/>
</dbReference>